<dbReference type="Proteomes" id="UP000762703">
    <property type="component" value="Unassembled WGS sequence"/>
</dbReference>
<evidence type="ECO:0008006" key="3">
    <source>
        <dbReference type="Google" id="ProtNLM"/>
    </source>
</evidence>
<comment type="caution">
    <text evidence="1">The sequence shown here is derived from an EMBL/GenBank/DDBJ whole genome shotgun (WGS) entry which is preliminary data.</text>
</comment>
<sequence>MIICFAIFAYQFTSSVDTFIVINETEVSENGTITGYLMDAYARGVANKTISYHQAGDNQSQRVSVMTDSNGIFKIENVKNVPESGSNNYYGDFSFNGEGEFHSCVFDRNITLKA</sequence>
<evidence type="ECO:0000313" key="2">
    <source>
        <dbReference type="Proteomes" id="UP000762703"/>
    </source>
</evidence>
<gene>
    <name evidence="1" type="ORF">E7Z73_01440</name>
</gene>
<reference evidence="1" key="1">
    <citation type="submission" date="2019-04" db="EMBL/GenBank/DDBJ databases">
        <title>Evolution of Biomass-Degrading Anaerobic Consortia Revealed by Metagenomics.</title>
        <authorList>
            <person name="Peng X."/>
        </authorList>
    </citation>
    <scope>NUCLEOTIDE SEQUENCE</scope>
    <source>
        <strain evidence="1">SIG12</strain>
    </source>
</reference>
<dbReference type="EMBL" id="SUTE01000009">
    <property type="protein sequence ID" value="MBE6504396.1"/>
    <property type="molecule type" value="Genomic_DNA"/>
</dbReference>
<dbReference type="AlphaFoldDB" id="A0A8T3VDS2"/>
<dbReference type="RefSeq" id="WP_303736043.1">
    <property type="nucleotide sequence ID" value="NZ_SUTE01000009.1"/>
</dbReference>
<organism evidence="1 2">
    <name type="scientific">Methanobrevibacter millerae</name>
    <dbReference type="NCBI Taxonomy" id="230361"/>
    <lineage>
        <taxon>Archaea</taxon>
        <taxon>Methanobacteriati</taxon>
        <taxon>Methanobacteriota</taxon>
        <taxon>Methanomada group</taxon>
        <taxon>Methanobacteria</taxon>
        <taxon>Methanobacteriales</taxon>
        <taxon>Methanobacteriaceae</taxon>
        <taxon>Methanobrevibacter</taxon>
    </lineage>
</organism>
<evidence type="ECO:0000313" key="1">
    <source>
        <dbReference type="EMBL" id="MBE6504396.1"/>
    </source>
</evidence>
<proteinExistence type="predicted"/>
<protein>
    <recommendedName>
        <fullName evidence="3">Adhesin-like protein</fullName>
    </recommendedName>
</protein>
<name>A0A8T3VDS2_9EURY</name>
<accession>A0A8T3VDS2</accession>